<feature type="compositionally biased region" description="Basic and acidic residues" evidence="1">
    <location>
        <begin position="15"/>
        <end position="36"/>
    </location>
</feature>
<feature type="compositionally biased region" description="Low complexity" evidence="1">
    <location>
        <begin position="71"/>
        <end position="80"/>
    </location>
</feature>
<feature type="region of interest" description="Disordered" evidence="1">
    <location>
        <begin position="15"/>
        <end position="216"/>
    </location>
</feature>
<feature type="compositionally biased region" description="Polar residues" evidence="1">
    <location>
        <begin position="166"/>
        <end position="176"/>
    </location>
</feature>
<organism evidence="2 3">
    <name type="scientific">Trichomalopsis sarcophagae</name>
    <dbReference type="NCBI Taxonomy" id="543379"/>
    <lineage>
        <taxon>Eukaryota</taxon>
        <taxon>Metazoa</taxon>
        <taxon>Ecdysozoa</taxon>
        <taxon>Arthropoda</taxon>
        <taxon>Hexapoda</taxon>
        <taxon>Insecta</taxon>
        <taxon>Pterygota</taxon>
        <taxon>Neoptera</taxon>
        <taxon>Endopterygota</taxon>
        <taxon>Hymenoptera</taxon>
        <taxon>Apocrita</taxon>
        <taxon>Proctotrupomorpha</taxon>
        <taxon>Chalcidoidea</taxon>
        <taxon>Pteromalidae</taxon>
        <taxon>Pteromalinae</taxon>
        <taxon>Trichomalopsis</taxon>
    </lineage>
</organism>
<reference evidence="2 3" key="1">
    <citation type="journal article" date="2017" name="Curr. Biol.">
        <title>The Evolution of Venom by Co-option of Single-Copy Genes.</title>
        <authorList>
            <person name="Martinson E.O."/>
            <person name="Mrinalini"/>
            <person name="Kelkar Y.D."/>
            <person name="Chang C.H."/>
            <person name="Werren J.H."/>
        </authorList>
    </citation>
    <scope>NUCLEOTIDE SEQUENCE [LARGE SCALE GENOMIC DNA]</scope>
    <source>
        <strain evidence="2 3">Alberta</strain>
        <tissue evidence="2">Whole body</tissue>
    </source>
</reference>
<feature type="region of interest" description="Disordered" evidence="1">
    <location>
        <begin position="279"/>
        <end position="301"/>
    </location>
</feature>
<proteinExistence type="predicted"/>
<dbReference type="AlphaFoldDB" id="A0A232EGP0"/>
<evidence type="ECO:0000313" key="2">
    <source>
        <dbReference type="EMBL" id="OXU17494.1"/>
    </source>
</evidence>
<evidence type="ECO:0000313" key="3">
    <source>
        <dbReference type="Proteomes" id="UP000215335"/>
    </source>
</evidence>
<keyword evidence="3" id="KW-1185">Reference proteome</keyword>
<gene>
    <name evidence="2" type="ORF">TSAR_009389</name>
</gene>
<accession>A0A232EGP0</accession>
<feature type="compositionally biased region" description="Basic and acidic residues" evidence="1">
    <location>
        <begin position="143"/>
        <end position="155"/>
    </location>
</feature>
<feature type="compositionally biased region" description="Polar residues" evidence="1">
    <location>
        <begin position="37"/>
        <end position="46"/>
    </location>
</feature>
<comment type="caution">
    <text evidence="2">The sequence shown here is derived from an EMBL/GenBank/DDBJ whole genome shotgun (WGS) entry which is preliminary data.</text>
</comment>
<feature type="compositionally biased region" description="Polar residues" evidence="1">
    <location>
        <begin position="54"/>
        <end position="63"/>
    </location>
</feature>
<dbReference type="Proteomes" id="UP000215335">
    <property type="component" value="Unassembled WGS sequence"/>
</dbReference>
<protein>
    <submittedName>
        <fullName evidence="2">Uncharacterized protein</fullName>
    </submittedName>
</protein>
<dbReference type="EMBL" id="NNAY01004735">
    <property type="protein sequence ID" value="OXU17494.1"/>
    <property type="molecule type" value="Genomic_DNA"/>
</dbReference>
<sequence>MLSHRVDQKCLECSKEDRTALPRQLEVEHLTAKPEGKTSTSKNLNSDPAGASTAGDSSQNQTEIVAGGSSGEPSGNPEQSQGGQIGMGVDLQRPPAGANMRTAGVSDTDLFRGGGGSQNPQADLVTDGLRSVKLRPKITGAQRRKEAQSRKREGEAEAPGEWDATPPSSGSVTSFLPKNLTAGSAGGDGRAPGVKRRKNADSTPPADQTARKRPNVEPEIMAARIVEGVEYRKQGGVVLWNLPGAQHIRNLGKAASATSNCTGVWAGLPSGWMRVPEGSANRATLSRPNHHGCRRDSAHTN</sequence>
<evidence type="ECO:0000256" key="1">
    <source>
        <dbReference type="SAM" id="MobiDB-lite"/>
    </source>
</evidence>
<name>A0A232EGP0_9HYME</name>